<keyword evidence="1 3" id="KW-0853">WD repeat</keyword>
<evidence type="ECO:0000256" key="1">
    <source>
        <dbReference type="ARBA" id="ARBA00022574"/>
    </source>
</evidence>
<dbReference type="Gene3D" id="2.130.10.10">
    <property type="entry name" value="YVTN repeat-like/Quinoprotein amine dehydrogenase"/>
    <property type="match status" value="2"/>
</dbReference>
<dbReference type="InterPro" id="IPR015943">
    <property type="entry name" value="WD40/YVTN_repeat-like_dom_sf"/>
</dbReference>
<evidence type="ECO:0000256" key="3">
    <source>
        <dbReference type="PROSITE-ProRule" id="PRU00221"/>
    </source>
</evidence>
<evidence type="ECO:0000313" key="6">
    <source>
        <dbReference type="Proteomes" id="UP001195769"/>
    </source>
</evidence>
<dbReference type="InterPro" id="IPR019775">
    <property type="entry name" value="WD40_repeat_CS"/>
</dbReference>
<dbReference type="RefSeq" id="XP_041216918.1">
    <property type="nucleotide sequence ID" value="XM_041371031.1"/>
</dbReference>
<dbReference type="SMART" id="SM00320">
    <property type="entry name" value="WD40"/>
    <property type="match status" value="7"/>
</dbReference>
<dbReference type="AlphaFoldDB" id="A0AAD4HCB5"/>
<comment type="caution">
    <text evidence="5">The sequence shown here is derived from an EMBL/GenBank/DDBJ whole genome shotgun (WGS) entry which is preliminary data.</text>
</comment>
<accession>A0AAD4HCB5</accession>
<dbReference type="Gene3D" id="1.25.40.10">
    <property type="entry name" value="Tetratricopeptide repeat domain"/>
    <property type="match status" value="1"/>
</dbReference>
<keyword evidence="2" id="KW-0677">Repeat</keyword>
<evidence type="ECO:0000313" key="5">
    <source>
        <dbReference type="EMBL" id="KAG1887514.1"/>
    </source>
</evidence>
<dbReference type="GeneID" id="64665329"/>
<proteinExistence type="predicted"/>
<dbReference type="InterPro" id="IPR020472">
    <property type="entry name" value="WD40_PAC1"/>
</dbReference>
<gene>
    <name evidence="5" type="ORF">F5891DRAFT_236838</name>
</gene>
<dbReference type="PANTHER" id="PTHR19879:SF9">
    <property type="entry name" value="TRANSCRIPTION INITIATION FACTOR TFIID SUBUNIT 5"/>
    <property type="match status" value="1"/>
</dbReference>
<dbReference type="PANTHER" id="PTHR19879">
    <property type="entry name" value="TRANSCRIPTION INITIATION FACTOR TFIID"/>
    <property type="match status" value="1"/>
</dbReference>
<dbReference type="Pfam" id="PF00400">
    <property type="entry name" value="WD40"/>
    <property type="match status" value="6"/>
</dbReference>
<feature type="repeat" description="WD" evidence="3">
    <location>
        <begin position="232"/>
        <end position="273"/>
    </location>
</feature>
<dbReference type="InterPro" id="IPR011990">
    <property type="entry name" value="TPR-like_helical_dom_sf"/>
</dbReference>
<dbReference type="InterPro" id="IPR036322">
    <property type="entry name" value="WD40_repeat_dom_sf"/>
</dbReference>
<evidence type="ECO:0000256" key="4">
    <source>
        <dbReference type="SAM" id="MobiDB-lite"/>
    </source>
</evidence>
<dbReference type="PRINTS" id="PR00320">
    <property type="entry name" value="GPROTEINBRPT"/>
</dbReference>
<dbReference type="SUPFAM" id="SSF48452">
    <property type="entry name" value="TPR-like"/>
    <property type="match status" value="1"/>
</dbReference>
<feature type="repeat" description="WD" evidence="3">
    <location>
        <begin position="25"/>
        <end position="66"/>
    </location>
</feature>
<dbReference type="CDD" id="cd00200">
    <property type="entry name" value="WD40"/>
    <property type="match status" value="1"/>
</dbReference>
<reference evidence="5" key="1">
    <citation type="journal article" date="2020" name="New Phytol.">
        <title>Comparative genomics reveals dynamic genome evolution in host specialist ectomycorrhizal fungi.</title>
        <authorList>
            <person name="Lofgren L.A."/>
            <person name="Nguyen N.H."/>
            <person name="Vilgalys R."/>
            <person name="Ruytinx J."/>
            <person name="Liao H.L."/>
            <person name="Branco S."/>
            <person name="Kuo A."/>
            <person name="LaButti K."/>
            <person name="Lipzen A."/>
            <person name="Andreopoulos W."/>
            <person name="Pangilinan J."/>
            <person name="Riley R."/>
            <person name="Hundley H."/>
            <person name="Na H."/>
            <person name="Barry K."/>
            <person name="Grigoriev I.V."/>
            <person name="Stajich J.E."/>
            <person name="Kennedy P.G."/>
        </authorList>
    </citation>
    <scope>NUCLEOTIDE SEQUENCE</scope>
    <source>
        <strain evidence="5">FC203</strain>
    </source>
</reference>
<dbReference type="EMBL" id="JABBWK010000201">
    <property type="protein sequence ID" value="KAG1887514.1"/>
    <property type="molecule type" value="Genomic_DNA"/>
</dbReference>
<dbReference type="Proteomes" id="UP001195769">
    <property type="component" value="Unassembled WGS sequence"/>
</dbReference>
<sequence length="712" mass="78971">MLRSTPSISSKISQLIPSTAPIRTFEDHEDEVRAVAVFPDKRRMITGSADKTLHLWDLETGVVLKKMEGHSIKVQALAVSRNGQIIASGDIAGEVIAWHGETGESITQPIKAHSNWINSVDFSPDEMVLATGSWDYTVKFWSTKTWQMQGDPIECGSLVYCVRYSPSGELLAIATGSGIQIYNPGTREQVASLTGWSLSLAWTPDGTRLLSGGRNSIFEWDTSTRQQVGHRCKGHTDQINDIAIHPAGTLVASATQDKHVHLWRLSDQRTIAVFQHSFRTNCVTFSVDGKHILSGGSDKKISEWAIPKDAHSKILDITTARDACLTGDLSIAEELLTQDVHTNVDDFILYANRSFVMARKHDWDHALDDGIESVNIRPSLVGFITKGIALCGKGHVQEARIAFNVASMFTNQNSQTNQFLLLIRVHSIHLPCYLLHLVFQAIALFNADQHEEAMLLIKDLAAACPNVDPLAYRVVETYLRVQLGIKAFDGARHDEAADHFTTAVDSGAFSSKFMPQIYEDLTMLFGWDLESLLLTTHQKRCQALLSAGKVDEALEAHKYMMNAIDDITKASCLEWSNEFKEKCSTLAADNDRILGAEIPGQDHDGYDADPNFFYGMHEHSQISRPRLQQRPGRLKRLGLAMTRRPEAAPAPATATAPPTTSPPVAVTTTIKTHLRHLFSWSPHHATPPVVDVSFRKAKEVDQVDSYQRIPVF</sequence>
<keyword evidence="6" id="KW-1185">Reference proteome</keyword>
<evidence type="ECO:0000256" key="2">
    <source>
        <dbReference type="ARBA" id="ARBA00022737"/>
    </source>
</evidence>
<dbReference type="PROSITE" id="PS50082">
    <property type="entry name" value="WD_REPEATS_2"/>
    <property type="match status" value="5"/>
</dbReference>
<dbReference type="InterPro" id="IPR001680">
    <property type="entry name" value="WD40_rpt"/>
</dbReference>
<name>A0AAD4HCB5_9AGAM</name>
<feature type="repeat" description="WD" evidence="3">
    <location>
        <begin position="67"/>
        <end position="108"/>
    </location>
</feature>
<dbReference type="PROSITE" id="PS50294">
    <property type="entry name" value="WD_REPEATS_REGION"/>
    <property type="match status" value="3"/>
</dbReference>
<dbReference type="SUPFAM" id="SSF50978">
    <property type="entry name" value="WD40 repeat-like"/>
    <property type="match status" value="1"/>
</dbReference>
<organism evidence="5 6">
    <name type="scientific">Suillus fuscotomentosus</name>
    <dbReference type="NCBI Taxonomy" id="1912939"/>
    <lineage>
        <taxon>Eukaryota</taxon>
        <taxon>Fungi</taxon>
        <taxon>Dikarya</taxon>
        <taxon>Basidiomycota</taxon>
        <taxon>Agaricomycotina</taxon>
        <taxon>Agaricomycetes</taxon>
        <taxon>Agaricomycetidae</taxon>
        <taxon>Boletales</taxon>
        <taxon>Suillineae</taxon>
        <taxon>Suillaceae</taxon>
        <taxon>Suillus</taxon>
    </lineage>
</organism>
<feature type="compositionally biased region" description="Low complexity" evidence="4">
    <location>
        <begin position="647"/>
        <end position="664"/>
    </location>
</feature>
<dbReference type="PROSITE" id="PS00678">
    <property type="entry name" value="WD_REPEATS_1"/>
    <property type="match status" value="1"/>
</dbReference>
<feature type="repeat" description="WD" evidence="3">
    <location>
        <begin position="110"/>
        <end position="145"/>
    </location>
</feature>
<feature type="repeat" description="WD" evidence="3">
    <location>
        <begin position="273"/>
        <end position="304"/>
    </location>
</feature>
<protein>
    <submittedName>
        <fullName evidence="5">WD40-repeat-containing domain protein</fullName>
    </submittedName>
</protein>
<feature type="region of interest" description="Disordered" evidence="4">
    <location>
        <begin position="644"/>
        <end position="664"/>
    </location>
</feature>